<evidence type="ECO:0000313" key="2">
    <source>
        <dbReference type="Proteomes" id="UP001610446"/>
    </source>
</evidence>
<keyword evidence="2" id="KW-1185">Reference proteome</keyword>
<sequence>MSRAKRIILRISENDMDHQNLRGIVDFYFSKFPSDAALDPSRHFVHYQPPSGSPQSNPKIHIVIDLETPDFSGDLDKDFPHELYGSRRGANGLEMYAYPEATRKNLLSKIREYSDGFYPWGRTKRDQRAELN</sequence>
<reference evidence="1 2" key="1">
    <citation type="submission" date="2024-07" db="EMBL/GenBank/DDBJ databases">
        <title>Section-level genome sequencing and comparative genomics of Aspergillus sections Usti and Cavernicolus.</title>
        <authorList>
            <consortium name="Lawrence Berkeley National Laboratory"/>
            <person name="Nybo J.L."/>
            <person name="Vesth T.C."/>
            <person name="Theobald S."/>
            <person name="Frisvad J.C."/>
            <person name="Larsen T.O."/>
            <person name="Kjaerboelling I."/>
            <person name="Rothschild-Mancinelli K."/>
            <person name="Lyhne E.K."/>
            <person name="Kogle M.E."/>
            <person name="Barry K."/>
            <person name="Clum A."/>
            <person name="Na H."/>
            <person name="Ledsgaard L."/>
            <person name="Lin J."/>
            <person name="Lipzen A."/>
            <person name="Kuo A."/>
            <person name="Riley R."/>
            <person name="Mondo S."/>
            <person name="Labutti K."/>
            <person name="Haridas S."/>
            <person name="Pangalinan J."/>
            <person name="Salamov A.A."/>
            <person name="Simmons B.A."/>
            <person name="Magnuson J.K."/>
            <person name="Chen J."/>
            <person name="Drula E."/>
            <person name="Henrissat B."/>
            <person name="Wiebenga A."/>
            <person name="Lubbers R.J."/>
            <person name="Gomes A.C."/>
            <person name="Makela M.R."/>
            <person name="Stajich J."/>
            <person name="Grigoriev I.V."/>
            <person name="Mortensen U.H."/>
            <person name="De Vries R.P."/>
            <person name="Baker S.E."/>
            <person name="Andersen M.R."/>
        </authorList>
    </citation>
    <scope>NUCLEOTIDE SEQUENCE [LARGE SCALE GENOMIC DNA]</scope>
    <source>
        <strain evidence="1 2">CBS 123904</strain>
    </source>
</reference>
<proteinExistence type="predicted"/>
<comment type="caution">
    <text evidence="1">The sequence shown here is derived from an EMBL/GenBank/DDBJ whole genome shotgun (WGS) entry which is preliminary data.</text>
</comment>
<gene>
    <name evidence="1" type="ORF">BJY01DRAFT_230264</name>
</gene>
<organism evidence="1 2">
    <name type="scientific">Aspergillus pseudoustus</name>
    <dbReference type="NCBI Taxonomy" id="1810923"/>
    <lineage>
        <taxon>Eukaryota</taxon>
        <taxon>Fungi</taxon>
        <taxon>Dikarya</taxon>
        <taxon>Ascomycota</taxon>
        <taxon>Pezizomycotina</taxon>
        <taxon>Eurotiomycetes</taxon>
        <taxon>Eurotiomycetidae</taxon>
        <taxon>Eurotiales</taxon>
        <taxon>Aspergillaceae</taxon>
        <taxon>Aspergillus</taxon>
        <taxon>Aspergillus subgen. Nidulantes</taxon>
    </lineage>
</organism>
<evidence type="ECO:0000313" key="1">
    <source>
        <dbReference type="EMBL" id="KAL2825232.1"/>
    </source>
</evidence>
<dbReference type="Proteomes" id="UP001610446">
    <property type="component" value="Unassembled WGS sequence"/>
</dbReference>
<name>A0ABR4IBV7_9EURO</name>
<evidence type="ECO:0008006" key="3">
    <source>
        <dbReference type="Google" id="ProtNLM"/>
    </source>
</evidence>
<accession>A0ABR4IBV7</accession>
<protein>
    <recommendedName>
        <fullName evidence="3">EthD domain-containing protein</fullName>
    </recommendedName>
</protein>
<dbReference type="EMBL" id="JBFXLU010000507">
    <property type="protein sequence ID" value="KAL2825232.1"/>
    <property type="molecule type" value="Genomic_DNA"/>
</dbReference>